<keyword evidence="7" id="KW-0175">Coiled coil</keyword>
<evidence type="ECO:0000313" key="10">
    <source>
        <dbReference type="EMBL" id="CAE09700.1"/>
    </source>
</evidence>
<dbReference type="GO" id="GO:0005737">
    <property type="term" value="C:cytoplasm"/>
    <property type="evidence" value="ECO:0007669"/>
    <property type="project" value="UniProtKB-SubCell"/>
</dbReference>
<dbReference type="GO" id="GO:0006308">
    <property type="term" value="P:DNA catabolic process"/>
    <property type="evidence" value="ECO:0007669"/>
    <property type="project" value="UniProtKB-UniRule"/>
</dbReference>
<organism evidence="11">
    <name type="scientific">Wolinella succinogenes (strain ATCC 29543 / DSM 1740 / CCUG 13145 / JCM 31913 / LMG 7466 / NCTC 11488 / FDC 602W)</name>
    <name type="common">Vibrio succinogenes</name>
    <dbReference type="NCBI Taxonomy" id="273121"/>
    <lineage>
        <taxon>Bacteria</taxon>
        <taxon>Pseudomonadati</taxon>
        <taxon>Campylobacterota</taxon>
        <taxon>Epsilonproteobacteria</taxon>
        <taxon>Campylobacterales</taxon>
        <taxon>Helicobacteraceae</taxon>
        <taxon>Wolinella</taxon>
    </lineage>
</organism>
<feature type="coiled-coil region" evidence="7">
    <location>
        <begin position="283"/>
        <end position="310"/>
    </location>
</feature>
<dbReference type="CDD" id="cd04489">
    <property type="entry name" value="ExoVII_LU_OBF"/>
    <property type="match status" value="1"/>
</dbReference>
<evidence type="ECO:0000256" key="4">
    <source>
        <dbReference type="ARBA" id="ARBA00022839"/>
    </source>
</evidence>
<proteinExistence type="inferred from homology"/>
<comment type="catalytic activity">
    <reaction evidence="5 6">
        <text>Exonucleolytic cleavage in either 5'- to 3'- or 3'- to 5'-direction to yield nucleoside 5'-phosphates.</text>
        <dbReference type="EC" id="3.1.11.6"/>
    </reaction>
</comment>
<dbReference type="AlphaFoldDB" id="Q7M9Z5"/>
<dbReference type="RefSeq" id="WP_011138500.1">
    <property type="nucleotide sequence ID" value="NC_005090.1"/>
</dbReference>
<dbReference type="InterPro" id="IPR020579">
    <property type="entry name" value="Exonuc_VII_lsu_C"/>
</dbReference>
<dbReference type="PANTHER" id="PTHR30008:SF0">
    <property type="entry name" value="EXODEOXYRIBONUCLEASE 7 LARGE SUBUNIT"/>
    <property type="match status" value="1"/>
</dbReference>
<dbReference type="Proteomes" id="UP000000422">
    <property type="component" value="Chromosome"/>
</dbReference>
<dbReference type="Pfam" id="PF13742">
    <property type="entry name" value="tRNA_anti_2"/>
    <property type="match status" value="1"/>
</dbReference>
<evidence type="ECO:0000256" key="6">
    <source>
        <dbReference type="RuleBase" id="RU004355"/>
    </source>
</evidence>
<dbReference type="HAMAP" id="MF_00378">
    <property type="entry name" value="Exonuc_7_L"/>
    <property type="match status" value="1"/>
</dbReference>
<accession>Q7M9Z5</accession>
<dbReference type="EMBL" id="BX571658">
    <property type="protein sequence ID" value="CAE09700.1"/>
    <property type="molecule type" value="Genomic_DNA"/>
</dbReference>
<evidence type="ECO:0000259" key="8">
    <source>
        <dbReference type="Pfam" id="PF02601"/>
    </source>
</evidence>
<evidence type="ECO:0000256" key="5">
    <source>
        <dbReference type="HAMAP-Rule" id="MF_00378"/>
    </source>
</evidence>
<keyword evidence="2 5" id="KW-0540">Nuclease</keyword>
<dbReference type="PANTHER" id="PTHR30008">
    <property type="entry name" value="EXODEOXYRIBONUCLEASE 7 LARGE SUBUNIT"/>
    <property type="match status" value="1"/>
</dbReference>
<comment type="function">
    <text evidence="5">Bidirectionally degrades single-stranded DNA into large acid-insoluble oligonucleotides, which are then degraded further into small acid-soluble oligonucleotides.</text>
</comment>
<keyword evidence="3 5" id="KW-0378">Hydrolase</keyword>
<dbReference type="NCBIfam" id="TIGR00237">
    <property type="entry name" value="xseA"/>
    <property type="match status" value="1"/>
</dbReference>
<comment type="subcellular location">
    <subcellularLocation>
        <location evidence="5 6">Cytoplasm</location>
    </subcellularLocation>
</comment>
<dbReference type="STRING" id="273121.WS0566"/>
<comment type="subunit">
    <text evidence="5">Heterooligomer composed of large and small subunits.</text>
</comment>
<keyword evidence="11" id="KW-1185">Reference proteome</keyword>
<dbReference type="EC" id="3.1.11.6" evidence="5"/>
<evidence type="ECO:0000313" key="11">
    <source>
        <dbReference type="Proteomes" id="UP000000422"/>
    </source>
</evidence>
<dbReference type="GO" id="GO:0008855">
    <property type="term" value="F:exodeoxyribonuclease VII activity"/>
    <property type="evidence" value="ECO:0007669"/>
    <property type="project" value="UniProtKB-UniRule"/>
</dbReference>
<dbReference type="GO" id="GO:0003676">
    <property type="term" value="F:nucleic acid binding"/>
    <property type="evidence" value="ECO:0007669"/>
    <property type="project" value="InterPro"/>
</dbReference>
<dbReference type="GO" id="GO:0009318">
    <property type="term" value="C:exodeoxyribonuclease VII complex"/>
    <property type="evidence" value="ECO:0007669"/>
    <property type="project" value="UniProtKB-UniRule"/>
</dbReference>
<name>Q7M9Z5_WOLSU</name>
<dbReference type="eggNOG" id="COG1570">
    <property type="taxonomic scope" value="Bacteria"/>
</dbReference>
<dbReference type="InterPro" id="IPR025824">
    <property type="entry name" value="OB-fold_nuc-bd_dom"/>
</dbReference>
<evidence type="ECO:0000256" key="7">
    <source>
        <dbReference type="SAM" id="Coils"/>
    </source>
</evidence>
<protein>
    <recommendedName>
        <fullName evidence="5">Exodeoxyribonuclease 7 large subunit</fullName>
        <ecNumber evidence="5">3.1.11.6</ecNumber>
    </recommendedName>
    <alternativeName>
        <fullName evidence="5">Exodeoxyribonuclease VII large subunit</fullName>
        <shortName evidence="5">Exonuclease VII large subunit</shortName>
    </alternativeName>
</protein>
<dbReference type="HOGENOM" id="CLU_023625_2_0_7"/>
<sequence>MEGVLSVSELNIQVKSLLEATFLQVAVRGEVSNLTYHTSGHIYLTLKDSSSSIRAVLFKGNASRLKFRLENGMDVTLYGGLGVYTPRGEYQIIAQNAEPTGVGSLALAFEQLKKELAALGYFDPAHKKPLPPFPSTIALLTSATGAALQDMLRVATKRWPLVKIIGLNTLVQGEGAKESIAKNIAYADSLGVDVIVVGRGGGSLEDLWAFNERIVAEAIYHAKTPIVSAVGHEVDVVISDFVADLRAPTPSSAMELILPDCSEWLIRLDGFLDEFRRAFNRILQKRESELKSLQDSLDRLSLAARLKERESRIKELWSSLNQAMRHQLRRQESQLEPWRGRFEGAWEMLWRFKTQEVAGYIERYKEADPLKWCHKGYAQVVSHKEVKTLEALERDEVFELLDGKWRVQAKVLEKEKMGIRDV</sequence>
<gene>
    <name evidence="5" type="primary">xseA</name>
    <name evidence="10" type="ordered locus">WS0566</name>
</gene>
<keyword evidence="4 5" id="KW-0269">Exonuclease</keyword>
<feature type="domain" description="Exonuclease VII large subunit C-terminal" evidence="8">
    <location>
        <begin position="121"/>
        <end position="401"/>
    </location>
</feature>
<dbReference type="KEGG" id="wsu:WS0566"/>
<evidence type="ECO:0000256" key="3">
    <source>
        <dbReference type="ARBA" id="ARBA00022801"/>
    </source>
</evidence>
<dbReference type="InterPro" id="IPR003753">
    <property type="entry name" value="Exonuc_VII_L"/>
</dbReference>
<evidence type="ECO:0000256" key="1">
    <source>
        <dbReference type="ARBA" id="ARBA00022490"/>
    </source>
</evidence>
<keyword evidence="1 5" id="KW-0963">Cytoplasm</keyword>
<reference evidence="10 11" key="1">
    <citation type="journal article" date="2003" name="Proc. Natl. Acad. Sci. U.S.A.">
        <title>Complete genome sequence and analysis of Wolinella succinogenes.</title>
        <authorList>
            <person name="Baar C."/>
            <person name="Eppinger M."/>
            <person name="Raddatz G."/>
            <person name="Simon JM."/>
            <person name="Lanz C."/>
            <person name="Klimmek O."/>
            <person name="Nandakumar R."/>
            <person name="Gross R."/>
            <person name="Rosinus A."/>
            <person name="Keller H."/>
            <person name="Jagtap P."/>
            <person name="Linke B."/>
            <person name="Meyer F."/>
            <person name="Lederer H."/>
            <person name="Schuster S.C."/>
        </authorList>
    </citation>
    <scope>NUCLEOTIDE SEQUENCE [LARGE SCALE GENOMIC DNA]</scope>
    <source>
        <strain evidence="11">ATCC 29543 / DSM 1740 / CCUG 13145 / JCM 31913 / LMG 7466 / NCTC 11488 / FDC 602W</strain>
    </source>
</reference>
<evidence type="ECO:0000259" key="9">
    <source>
        <dbReference type="Pfam" id="PF13742"/>
    </source>
</evidence>
<dbReference type="Pfam" id="PF02601">
    <property type="entry name" value="Exonuc_VII_L"/>
    <property type="match status" value="1"/>
</dbReference>
<evidence type="ECO:0000256" key="2">
    <source>
        <dbReference type="ARBA" id="ARBA00022722"/>
    </source>
</evidence>
<feature type="domain" description="OB-fold nucleic acid binding" evidence="9">
    <location>
        <begin position="5"/>
        <end position="96"/>
    </location>
</feature>
<comment type="similarity">
    <text evidence="5 6">Belongs to the XseA family.</text>
</comment>